<evidence type="ECO:0000313" key="2">
    <source>
        <dbReference type="EMBL" id="KVX01941.1"/>
    </source>
</evidence>
<sequence length="164" mass="18376">MLDISFTEAQSDAKVTALLQTLCETWHSTIPVSQFMNIKPVLFNGDSLQVTAPLEPNVNLHHTMFAGSIYTLMTLTGWGMVWLQQQLSQAHGDIVLADAKVRYLKPVTKQPYAKVIWPYTDLTPLTRGRRVKITLEVALYCDDIMCATFTGQFVSFPPKVVNAD</sequence>
<organism evidence="2">
    <name type="scientific">Shewanella frigidimarina</name>
    <dbReference type="NCBI Taxonomy" id="56812"/>
    <lineage>
        <taxon>Bacteria</taxon>
        <taxon>Pseudomonadati</taxon>
        <taxon>Pseudomonadota</taxon>
        <taxon>Gammaproteobacteria</taxon>
        <taxon>Alteromonadales</taxon>
        <taxon>Shewanellaceae</taxon>
        <taxon>Shewanella</taxon>
    </lineage>
</organism>
<dbReference type="InterPro" id="IPR012660">
    <property type="entry name" value="YiiD_C"/>
</dbReference>
<name>A0A106C0G7_SHEFR</name>
<dbReference type="SUPFAM" id="SSF54637">
    <property type="entry name" value="Thioesterase/thiol ester dehydrase-isomerase"/>
    <property type="match status" value="1"/>
</dbReference>
<accession>A0A106C0G7</accession>
<dbReference type="AlphaFoldDB" id="A0A106C0G7"/>
<feature type="domain" description="Thioesterase putative" evidence="1">
    <location>
        <begin position="20"/>
        <end position="156"/>
    </location>
</feature>
<dbReference type="Pfam" id="PF09500">
    <property type="entry name" value="YiiD_C"/>
    <property type="match status" value="1"/>
</dbReference>
<dbReference type="EMBL" id="LRDC01000018">
    <property type="protein sequence ID" value="KVX01941.1"/>
    <property type="molecule type" value="Genomic_DNA"/>
</dbReference>
<dbReference type="InterPro" id="IPR029069">
    <property type="entry name" value="HotDog_dom_sf"/>
</dbReference>
<reference evidence="2 3" key="1">
    <citation type="submission" date="2016-01" db="EMBL/GenBank/DDBJ databases">
        <title>Draft genome of the antarctic isolate Shewanella frigidimarina Ag06-30.</title>
        <authorList>
            <person name="Parmeciano Di Noto G."/>
            <person name="Vazquez S."/>
            <person name="Mac Cormack W."/>
            <person name="Iriarte A."/>
            <person name="Quiroga C."/>
        </authorList>
    </citation>
    <scope>NUCLEOTIDE SEQUENCE [LARGE SCALE GENOMIC DNA]</scope>
    <source>
        <strain evidence="2 3">Ag06-30</strain>
    </source>
</reference>
<dbReference type="Proteomes" id="UP000055702">
    <property type="component" value="Unassembled WGS sequence"/>
</dbReference>
<dbReference type="NCBIfam" id="TIGR02447">
    <property type="entry name" value="yiiD_Cterm"/>
    <property type="match status" value="1"/>
</dbReference>
<dbReference type="RefSeq" id="WP_059745826.1">
    <property type="nucleotide sequence ID" value="NZ_JBOZOX010000009.1"/>
</dbReference>
<protein>
    <submittedName>
        <fullName evidence="2">Thioesterase</fullName>
    </submittedName>
</protein>
<proteinExistence type="predicted"/>
<gene>
    <name evidence="2" type="ORF">AWJ07_05035</name>
</gene>
<evidence type="ECO:0000313" key="3">
    <source>
        <dbReference type="Proteomes" id="UP000055702"/>
    </source>
</evidence>
<dbReference type="Gene3D" id="3.10.129.10">
    <property type="entry name" value="Hotdog Thioesterase"/>
    <property type="match status" value="1"/>
</dbReference>
<comment type="caution">
    <text evidence="2">The sequence shown here is derived from an EMBL/GenBank/DDBJ whole genome shotgun (WGS) entry which is preliminary data.</text>
</comment>
<evidence type="ECO:0000259" key="1">
    <source>
        <dbReference type="Pfam" id="PF09500"/>
    </source>
</evidence>